<feature type="compositionally biased region" description="Polar residues" evidence="1">
    <location>
        <begin position="222"/>
        <end position="238"/>
    </location>
</feature>
<evidence type="ECO:0000313" key="2">
    <source>
        <dbReference type="EMBL" id="OXA39369.1"/>
    </source>
</evidence>
<evidence type="ECO:0000313" key="3">
    <source>
        <dbReference type="Proteomes" id="UP000198287"/>
    </source>
</evidence>
<dbReference type="OrthoDB" id="8958038at2759"/>
<evidence type="ECO:0000256" key="1">
    <source>
        <dbReference type="SAM" id="MobiDB-lite"/>
    </source>
</evidence>
<comment type="caution">
    <text evidence="2">The sequence shown here is derived from an EMBL/GenBank/DDBJ whole genome shotgun (WGS) entry which is preliminary data.</text>
</comment>
<dbReference type="AlphaFoldDB" id="A0A226D2D0"/>
<feature type="region of interest" description="Disordered" evidence="1">
    <location>
        <begin position="198"/>
        <end position="251"/>
    </location>
</feature>
<name>A0A226D2D0_FOLCA</name>
<sequence length="251" mass="27770">MTGRPPRSTAGMLPRRYLDNDAPKVNVTTSLAVDSPASIATGSGSRKSAHTIRSKKKIEVETRAALVDVEEAQLARKRELALMESQQQSLLRKIKRITEQCEDAHLSPEESRTLNDQRKGLEKDFEESIEDVERAKVVISFEAESAELQKKKILIHADSELNKLDTDSDVEEVEGESEPVDKTDLTLKWAEQQQSLSTSQITSPFLSQQLQQWQFPPPPSPVTTEMPTSVQSSSQSATDPAVAPITAQSMS</sequence>
<proteinExistence type="predicted"/>
<feature type="compositionally biased region" description="Acidic residues" evidence="1">
    <location>
        <begin position="167"/>
        <end position="178"/>
    </location>
</feature>
<reference evidence="2 3" key="1">
    <citation type="submission" date="2015-12" db="EMBL/GenBank/DDBJ databases">
        <title>The genome of Folsomia candida.</title>
        <authorList>
            <person name="Faddeeva A."/>
            <person name="Derks M.F."/>
            <person name="Anvar Y."/>
            <person name="Smit S."/>
            <person name="Van Straalen N."/>
            <person name="Roelofs D."/>
        </authorList>
    </citation>
    <scope>NUCLEOTIDE SEQUENCE [LARGE SCALE GENOMIC DNA]</scope>
    <source>
        <strain evidence="2 3">VU population</strain>
        <tissue evidence="2">Whole body</tissue>
    </source>
</reference>
<gene>
    <name evidence="2" type="ORF">Fcan01_25840</name>
</gene>
<feature type="region of interest" description="Disordered" evidence="1">
    <location>
        <begin position="158"/>
        <end position="186"/>
    </location>
</feature>
<feature type="compositionally biased region" description="Low complexity" evidence="1">
    <location>
        <begin position="198"/>
        <end position="214"/>
    </location>
</feature>
<keyword evidence="3" id="KW-1185">Reference proteome</keyword>
<dbReference type="EMBL" id="LNIX01000039">
    <property type="protein sequence ID" value="OXA39369.1"/>
    <property type="molecule type" value="Genomic_DNA"/>
</dbReference>
<accession>A0A226D2D0</accession>
<protein>
    <submittedName>
        <fullName evidence="2">Uncharacterized protein</fullName>
    </submittedName>
</protein>
<dbReference type="Proteomes" id="UP000198287">
    <property type="component" value="Unassembled WGS sequence"/>
</dbReference>
<organism evidence="2 3">
    <name type="scientific">Folsomia candida</name>
    <name type="common">Springtail</name>
    <dbReference type="NCBI Taxonomy" id="158441"/>
    <lineage>
        <taxon>Eukaryota</taxon>
        <taxon>Metazoa</taxon>
        <taxon>Ecdysozoa</taxon>
        <taxon>Arthropoda</taxon>
        <taxon>Hexapoda</taxon>
        <taxon>Collembola</taxon>
        <taxon>Entomobryomorpha</taxon>
        <taxon>Isotomoidea</taxon>
        <taxon>Isotomidae</taxon>
        <taxon>Proisotominae</taxon>
        <taxon>Folsomia</taxon>
    </lineage>
</organism>